<feature type="compositionally biased region" description="Basic and acidic residues" evidence="1">
    <location>
        <begin position="169"/>
        <end position="181"/>
    </location>
</feature>
<gene>
    <name evidence="2" type="ORF">TGAM01_v210729</name>
</gene>
<feature type="region of interest" description="Disordered" evidence="1">
    <location>
        <begin position="271"/>
        <end position="475"/>
    </location>
</feature>
<dbReference type="GeneID" id="29987430"/>
<accession>A0A2P4Z818</accession>
<dbReference type="AlphaFoldDB" id="A0A2P4Z818"/>
<reference evidence="2 3" key="1">
    <citation type="journal article" date="2016" name="Genome Announc.">
        <title>Draft Whole-Genome Sequence of Trichoderma gamsii T6085, a Promising Biocontrol Agent of Fusarium Head Blight on Wheat.</title>
        <authorList>
            <person name="Baroncelli R."/>
            <person name="Zapparata A."/>
            <person name="Piaggeschi G."/>
            <person name="Sarrocco S."/>
            <person name="Vannacci G."/>
        </authorList>
    </citation>
    <scope>NUCLEOTIDE SEQUENCE [LARGE SCALE GENOMIC DNA]</scope>
    <source>
        <strain evidence="2 3">T6085</strain>
    </source>
</reference>
<feature type="compositionally biased region" description="Basic and acidic residues" evidence="1">
    <location>
        <begin position="319"/>
        <end position="328"/>
    </location>
</feature>
<feature type="compositionally biased region" description="Polar residues" evidence="1">
    <location>
        <begin position="403"/>
        <end position="416"/>
    </location>
</feature>
<dbReference type="EMBL" id="JPDN02000070">
    <property type="protein sequence ID" value="PON20426.1"/>
    <property type="molecule type" value="Genomic_DNA"/>
</dbReference>
<dbReference type="Proteomes" id="UP000054821">
    <property type="component" value="Unassembled WGS sequence"/>
</dbReference>
<feature type="compositionally biased region" description="Polar residues" evidence="1">
    <location>
        <begin position="182"/>
        <end position="200"/>
    </location>
</feature>
<proteinExistence type="predicted"/>
<feature type="compositionally biased region" description="Basic and acidic residues" evidence="1">
    <location>
        <begin position="271"/>
        <end position="284"/>
    </location>
</feature>
<dbReference type="STRING" id="398673.A0A2P4Z818"/>
<dbReference type="RefSeq" id="XP_024404403.1">
    <property type="nucleotide sequence ID" value="XM_024550858.1"/>
</dbReference>
<evidence type="ECO:0000313" key="3">
    <source>
        <dbReference type="Proteomes" id="UP000054821"/>
    </source>
</evidence>
<feature type="compositionally biased region" description="Basic and acidic residues" evidence="1">
    <location>
        <begin position="294"/>
        <end position="309"/>
    </location>
</feature>
<feature type="compositionally biased region" description="Low complexity" evidence="1">
    <location>
        <begin position="516"/>
        <end position="528"/>
    </location>
</feature>
<comment type="caution">
    <text evidence="2">The sequence shown here is derived from an EMBL/GenBank/DDBJ whole genome shotgun (WGS) entry which is preliminary data.</text>
</comment>
<feature type="compositionally biased region" description="Basic and acidic residues" evidence="1">
    <location>
        <begin position="216"/>
        <end position="253"/>
    </location>
</feature>
<name>A0A2P4Z818_9HYPO</name>
<sequence>MSDALGKYLEHRAPYHLEPQFHKRLDDTTAMSDLSIERTTRLHELDLQYQKSRHETDLITRDEESRRLQLRIFLLQDENTQLQDRCAAKDDEIKILSRRNDRLRVKLDEVKSQNTSEDEQMKENPIEATRTEPSAVTTESSSTTAEENDALTTELRELRSEVKLLRLGVADDEKSESKPHQQEQLTQEPASKAQSNSNNSDDTKEEVVRLQSMLDKSTERLTEEERHRERMKLNHQKQLYESERQNNKLEGKISTLEKKLKDAQTELRELRLASHSGLKDRSGDGLDSTQDVTTKSHDKDQSPPVEKEKMPRKRVTRKRTTEQAKIGEKSTFSITPLLNKIKGTGGTTGRPSLTFDDILLQEGDDPSPLRATKKTEARSKAAPATGLVASTPLRPREKLGSKPSETQSQPKATEATSVEVPTAKPAAPSQDTGDEKPEETKGEGTSKAADSKETSLHKRIKLHESTTTTDRGVDLEQKKRRRKLINKANTIIEEDETGEVAQPTEAQPGRARKLKSAAGSAFNSGSGSKPFSPLKRHKRGMNASFLV</sequence>
<feature type="compositionally biased region" description="Basic and acidic residues" evidence="1">
    <location>
        <begin position="433"/>
        <end position="456"/>
    </location>
</feature>
<feature type="compositionally biased region" description="Low complexity" evidence="1">
    <location>
        <begin position="131"/>
        <end position="145"/>
    </location>
</feature>
<feature type="region of interest" description="Disordered" evidence="1">
    <location>
        <begin position="169"/>
        <end position="253"/>
    </location>
</feature>
<feature type="region of interest" description="Disordered" evidence="1">
    <location>
        <begin position="107"/>
        <end position="150"/>
    </location>
</feature>
<feature type="region of interest" description="Disordered" evidence="1">
    <location>
        <begin position="495"/>
        <end position="547"/>
    </location>
</feature>
<keyword evidence="3" id="KW-1185">Reference proteome</keyword>
<organism evidence="2 3">
    <name type="scientific">Trichoderma gamsii</name>
    <dbReference type="NCBI Taxonomy" id="398673"/>
    <lineage>
        <taxon>Eukaryota</taxon>
        <taxon>Fungi</taxon>
        <taxon>Dikarya</taxon>
        <taxon>Ascomycota</taxon>
        <taxon>Pezizomycotina</taxon>
        <taxon>Sordariomycetes</taxon>
        <taxon>Hypocreomycetidae</taxon>
        <taxon>Hypocreales</taxon>
        <taxon>Hypocreaceae</taxon>
        <taxon>Trichoderma</taxon>
    </lineage>
</organism>
<protein>
    <submittedName>
        <fullName evidence="2">Uncharacterized protein</fullName>
    </submittedName>
</protein>
<evidence type="ECO:0000313" key="2">
    <source>
        <dbReference type="EMBL" id="PON20426.1"/>
    </source>
</evidence>
<evidence type="ECO:0000256" key="1">
    <source>
        <dbReference type="SAM" id="MobiDB-lite"/>
    </source>
</evidence>